<evidence type="ECO:0000313" key="2">
    <source>
        <dbReference type="EMBL" id="CAF1194199.1"/>
    </source>
</evidence>
<dbReference type="EMBL" id="CAJNOT010001405">
    <property type="protein sequence ID" value="CAF1194199.1"/>
    <property type="molecule type" value="Genomic_DNA"/>
</dbReference>
<proteinExistence type="predicted"/>
<dbReference type="InterPro" id="IPR036465">
    <property type="entry name" value="vWFA_dom_sf"/>
</dbReference>
<dbReference type="SUPFAM" id="SSF53300">
    <property type="entry name" value="vWA-like"/>
    <property type="match status" value="1"/>
</dbReference>
<dbReference type="EMBL" id="CAJOBD010003868">
    <property type="protein sequence ID" value="CAF3969927.1"/>
    <property type="molecule type" value="Genomic_DNA"/>
</dbReference>
<dbReference type="PANTHER" id="PTHR34706">
    <property type="entry name" value="SLR1338 PROTEIN"/>
    <property type="match status" value="1"/>
</dbReference>
<sequence length="263" mass="30390">MNPKEYPQPSAPQPPSYYEAVNNNRQLYPDPNSTRNDSESRDSYMANFNKFVNRYEISRTFAERLHSLRGYEIVFICDDSGSMTAPIGEMNDPSGKQVTRWDELKQIVSIVVDLANVFDPDGVDVYFLNREPIFHVRDSSELENLFVIAPEATDGIPTDERERPDIRTLEHVLKNERKPTNQIPVTIIICTDDDQSMKYLNDWDKTIPNLDIVDDYRSEKKVIQTCRGKDFPFSFGDYIVKILLGGVDSWLDDCNERKVTTHH</sequence>
<organism evidence="2 4">
    <name type="scientific">Rotaria sordida</name>
    <dbReference type="NCBI Taxonomy" id="392033"/>
    <lineage>
        <taxon>Eukaryota</taxon>
        <taxon>Metazoa</taxon>
        <taxon>Spiralia</taxon>
        <taxon>Gnathifera</taxon>
        <taxon>Rotifera</taxon>
        <taxon>Eurotatoria</taxon>
        <taxon>Bdelloidea</taxon>
        <taxon>Philodinida</taxon>
        <taxon>Philodinidae</taxon>
        <taxon>Rotaria</taxon>
    </lineage>
</organism>
<evidence type="ECO:0008006" key="5">
    <source>
        <dbReference type="Google" id="ProtNLM"/>
    </source>
</evidence>
<comment type="caution">
    <text evidence="2">The sequence shown here is derived from an EMBL/GenBank/DDBJ whole genome shotgun (WGS) entry which is preliminary data.</text>
</comment>
<dbReference type="AlphaFoldDB" id="A0A814VYP5"/>
<feature type="region of interest" description="Disordered" evidence="1">
    <location>
        <begin position="1"/>
        <end position="40"/>
    </location>
</feature>
<name>A0A814VYP5_9BILA</name>
<dbReference type="Proteomes" id="UP000663864">
    <property type="component" value="Unassembled WGS sequence"/>
</dbReference>
<evidence type="ECO:0000313" key="3">
    <source>
        <dbReference type="EMBL" id="CAF3969927.1"/>
    </source>
</evidence>
<evidence type="ECO:0000256" key="1">
    <source>
        <dbReference type="SAM" id="MobiDB-lite"/>
    </source>
</evidence>
<protein>
    <recommendedName>
        <fullName evidence="5">VWFA domain-containing protein</fullName>
    </recommendedName>
</protein>
<gene>
    <name evidence="3" type="ORF">JBS370_LOCUS24576</name>
    <name evidence="2" type="ORF">ZHD862_LOCUS22481</name>
</gene>
<dbReference type="PANTHER" id="PTHR34706:SF1">
    <property type="entry name" value="VWFA DOMAIN-CONTAINING PROTEIN"/>
    <property type="match status" value="1"/>
</dbReference>
<dbReference type="Proteomes" id="UP000663836">
    <property type="component" value="Unassembled WGS sequence"/>
</dbReference>
<evidence type="ECO:0000313" key="4">
    <source>
        <dbReference type="Proteomes" id="UP000663864"/>
    </source>
</evidence>
<accession>A0A814VYP5</accession>
<reference evidence="2" key="1">
    <citation type="submission" date="2021-02" db="EMBL/GenBank/DDBJ databases">
        <authorList>
            <person name="Nowell W R."/>
        </authorList>
    </citation>
    <scope>NUCLEOTIDE SEQUENCE</scope>
</reference>
<feature type="compositionally biased region" description="Polar residues" evidence="1">
    <location>
        <begin position="21"/>
        <end position="35"/>
    </location>
</feature>